<gene>
    <name evidence="1" type="ORF">KPL71_001213</name>
</gene>
<name>A0ACB8NW81_CITSI</name>
<dbReference type="Proteomes" id="UP000829398">
    <property type="component" value="Chromosome 1"/>
</dbReference>
<organism evidence="1 2">
    <name type="scientific">Citrus sinensis</name>
    <name type="common">Sweet orange</name>
    <name type="synonym">Citrus aurantium var. sinensis</name>
    <dbReference type="NCBI Taxonomy" id="2711"/>
    <lineage>
        <taxon>Eukaryota</taxon>
        <taxon>Viridiplantae</taxon>
        <taxon>Streptophyta</taxon>
        <taxon>Embryophyta</taxon>
        <taxon>Tracheophyta</taxon>
        <taxon>Spermatophyta</taxon>
        <taxon>Magnoliopsida</taxon>
        <taxon>eudicotyledons</taxon>
        <taxon>Gunneridae</taxon>
        <taxon>Pentapetalae</taxon>
        <taxon>rosids</taxon>
        <taxon>malvids</taxon>
        <taxon>Sapindales</taxon>
        <taxon>Rutaceae</taxon>
        <taxon>Aurantioideae</taxon>
        <taxon>Citrus</taxon>
    </lineage>
</organism>
<dbReference type="EMBL" id="CM039170">
    <property type="protein sequence ID" value="KAH9801958.1"/>
    <property type="molecule type" value="Genomic_DNA"/>
</dbReference>
<protein>
    <submittedName>
        <fullName evidence="1">TTF-type domain-containing protein</fullName>
    </submittedName>
</protein>
<sequence length="647" mass="73618">MSQFPERDESGPEIRNKFDLELSKHPSDPGQRPPISSYNPNVQDEIRRTYLQMGPCQPRFHNFCNISKNAAYCLCCYLFRPKNGEQASGEIFTKNGFSNWKKIERLEEHVGGPNSAHNKAHSNQDKKDYRICLFASIDVVRLLLEQGLSFRGHDESDNSSNQGNYLRILRFLTDQNEDIKRVTLKNAPGNNMLTAPSIQKDIALFSVLIDESCDASMKEQMAIVLRYVDKNGSVIERFIGLKHLPSLSTTAISLKEALNQLSSKHGLSISRLRAQGYDGASNMQGEFNGLRTLIMNENECAYYIHCFAHQLQLAIVAVAKKHDQVNSFFNIVANVVNVVGASCKRRDILREKQLLSVVEALENDDLPSGQGQNQEITLKHFGDTCWGSHYGTLLRIISLFPHIINVLEIVAKEKSNSSEQRFQVNYLIEFMQSFDFVLSLYLMRDILALSNEFSQALQRKDQDILNAIKLVEICKKNLQMMRDNGWDSLLSEASSFCLKHDIDVPNMNNVCLPWELNNHFNKVNMELFLCLACLCLNDTFTAFDKDKLVRLAQFYPKDFSPIELMALKSQLQIYIMDMRSSTEFAGLKGIGDLAKRMVEIKKDKVYPLVYLLVTLALVLPVSTATIERTFSAMKFVKNELRNQIGDE</sequence>
<proteinExistence type="predicted"/>
<evidence type="ECO:0000313" key="1">
    <source>
        <dbReference type="EMBL" id="KAH9801958.1"/>
    </source>
</evidence>
<comment type="caution">
    <text evidence="1">The sequence shown here is derived from an EMBL/GenBank/DDBJ whole genome shotgun (WGS) entry which is preliminary data.</text>
</comment>
<accession>A0ACB8NW81</accession>
<reference evidence="2" key="1">
    <citation type="journal article" date="2023" name="Hortic. Res.">
        <title>A chromosome-level phased genome enabling allele-level studies in sweet orange: a case study on citrus Huanglongbing tolerance.</title>
        <authorList>
            <person name="Wu B."/>
            <person name="Yu Q."/>
            <person name="Deng Z."/>
            <person name="Duan Y."/>
            <person name="Luo F."/>
            <person name="Gmitter F. Jr."/>
        </authorList>
    </citation>
    <scope>NUCLEOTIDE SEQUENCE [LARGE SCALE GENOMIC DNA]</scope>
    <source>
        <strain evidence="2">cv. Valencia</strain>
    </source>
</reference>
<evidence type="ECO:0000313" key="2">
    <source>
        <dbReference type="Proteomes" id="UP000829398"/>
    </source>
</evidence>
<keyword evidence="2" id="KW-1185">Reference proteome</keyword>